<dbReference type="InterPro" id="IPR036397">
    <property type="entry name" value="RNaseH_sf"/>
</dbReference>
<dbReference type="EMBL" id="CP092884">
    <property type="protein sequence ID" value="UYV83043.1"/>
    <property type="molecule type" value="Genomic_DNA"/>
</dbReference>
<dbReference type="Proteomes" id="UP001235939">
    <property type="component" value="Chromosome 22"/>
</dbReference>
<evidence type="ECO:0000313" key="2">
    <source>
        <dbReference type="Proteomes" id="UP001235939"/>
    </source>
</evidence>
<sequence>MPARQPLSLRLSLKKQRFQRLLFLIMRPSPHLATITHLTDEGVCPSDIACRLKINTRIVKQYRERGHYGMLPKSVRLRTVNTSATRKIIKKKKRIARNDGVNMTRIASDLRISKEIVQNIVKRDLGLRSYRLYRGKPLSEAAMKNRLDKAKKLLSMIRVGRLYDIVWTNEKNFTTEVAHNSQNHRQILPTGNKTSRKRRLYTRHKFPKSAMVLARVTSEDKTPLVYIDQMSKSTPKSTKTSFCGTVCFHGLDNTSSVVISYSSKTWPMAPSRR</sequence>
<gene>
    <name evidence="1" type="ORF">LAZ67_22001937</name>
</gene>
<name>A0ABY6LPD3_9ARAC</name>
<keyword evidence="2" id="KW-1185">Reference proteome</keyword>
<dbReference type="PANTHER" id="PTHR46068">
    <property type="entry name" value="PROTEIN CBG27172"/>
    <property type="match status" value="1"/>
</dbReference>
<organism evidence="1 2">
    <name type="scientific">Cordylochernes scorpioides</name>
    <dbReference type="NCBI Taxonomy" id="51811"/>
    <lineage>
        <taxon>Eukaryota</taxon>
        <taxon>Metazoa</taxon>
        <taxon>Ecdysozoa</taxon>
        <taxon>Arthropoda</taxon>
        <taxon>Chelicerata</taxon>
        <taxon>Arachnida</taxon>
        <taxon>Pseudoscorpiones</taxon>
        <taxon>Cheliferoidea</taxon>
        <taxon>Chernetidae</taxon>
        <taxon>Cordylochernes</taxon>
    </lineage>
</organism>
<accession>A0ABY6LPD3</accession>
<dbReference type="Gene3D" id="3.30.420.10">
    <property type="entry name" value="Ribonuclease H-like superfamily/Ribonuclease H"/>
    <property type="match status" value="1"/>
</dbReference>
<reference evidence="1 2" key="1">
    <citation type="submission" date="2022-03" db="EMBL/GenBank/DDBJ databases">
        <title>A chromosomal length assembly of Cordylochernes scorpioides.</title>
        <authorList>
            <person name="Zeh D."/>
            <person name="Zeh J."/>
        </authorList>
    </citation>
    <scope>NUCLEOTIDE SEQUENCE [LARGE SCALE GENOMIC DNA]</scope>
    <source>
        <strain evidence="1">IN4F17</strain>
        <tissue evidence="1">Whole Body</tissue>
    </source>
</reference>
<protein>
    <recommendedName>
        <fullName evidence="3">Transposase</fullName>
    </recommendedName>
</protein>
<evidence type="ECO:0000313" key="1">
    <source>
        <dbReference type="EMBL" id="UYV83043.1"/>
    </source>
</evidence>
<evidence type="ECO:0008006" key="3">
    <source>
        <dbReference type="Google" id="ProtNLM"/>
    </source>
</evidence>
<proteinExistence type="predicted"/>
<dbReference type="PANTHER" id="PTHR46068:SF1">
    <property type="entry name" value="TRANSPOSASE IS30-LIKE HTH DOMAIN-CONTAINING PROTEIN"/>
    <property type="match status" value="1"/>
</dbReference>